<dbReference type="AlphaFoldDB" id="A0A1G7U216"/>
<reference evidence="4 5" key="1">
    <citation type="submission" date="2016-10" db="EMBL/GenBank/DDBJ databases">
        <authorList>
            <person name="de Groot N.N."/>
        </authorList>
    </citation>
    <scope>NUCLEOTIDE SEQUENCE [LARGE SCALE GENOMIC DNA]</scope>
    <source>
        <strain evidence="4 5">DSM 25584</strain>
    </source>
</reference>
<dbReference type="InterPro" id="IPR031107">
    <property type="entry name" value="Small_HSP"/>
</dbReference>
<evidence type="ECO:0000313" key="5">
    <source>
        <dbReference type="Proteomes" id="UP000199415"/>
    </source>
</evidence>
<dbReference type="InterPro" id="IPR008978">
    <property type="entry name" value="HSP20-like_chaperone"/>
</dbReference>
<feature type="domain" description="SHSP" evidence="3">
    <location>
        <begin position="49"/>
        <end position="164"/>
    </location>
</feature>
<dbReference type="PROSITE" id="PS01031">
    <property type="entry name" value="SHSP"/>
    <property type="match status" value="1"/>
</dbReference>
<dbReference type="Proteomes" id="UP000199415">
    <property type="component" value="Unassembled WGS sequence"/>
</dbReference>
<dbReference type="CDD" id="cd06464">
    <property type="entry name" value="ACD_sHsps-like"/>
    <property type="match status" value="1"/>
</dbReference>
<comment type="similarity">
    <text evidence="1 2">Belongs to the small heat shock protein (HSP20) family.</text>
</comment>
<dbReference type="RefSeq" id="WP_176758668.1">
    <property type="nucleotide sequence ID" value="NZ_FNCE01000011.1"/>
</dbReference>
<dbReference type="SUPFAM" id="SSF49764">
    <property type="entry name" value="HSP20-like chaperones"/>
    <property type="match status" value="1"/>
</dbReference>
<dbReference type="InterPro" id="IPR002068">
    <property type="entry name" value="A-crystallin/Hsp20_dom"/>
</dbReference>
<keyword evidence="5" id="KW-1185">Reference proteome</keyword>
<dbReference type="EMBL" id="FNCE01000011">
    <property type="protein sequence ID" value="SDG41642.1"/>
    <property type="molecule type" value="Genomic_DNA"/>
</dbReference>
<sequence length="165" mass="18283">MRRSLFPVAGQRVAPSDVATRDPFTALQRELNRAFDDVWRDMGVPGTQLAETIGTPSVDVSEDDTNVNVKAELPGLSEEDVDVTFADGVLRIAGEKTQEKEDQDENRQFYVSERAYGRFERQIPIGREVDEDNIDAAFKNGVLTVTLPKKAKGDGARKISVKRAS</sequence>
<gene>
    <name evidence="4" type="ORF">SAMN05216241_11150</name>
</gene>
<evidence type="ECO:0000256" key="2">
    <source>
        <dbReference type="RuleBase" id="RU003616"/>
    </source>
</evidence>
<dbReference type="STRING" id="1082479.SAMN05216241_11150"/>
<dbReference type="Gene3D" id="2.60.40.790">
    <property type="match status" value="1"/>
</dbReference>
<protein>
    <submittedName>
        <fullName evidence="4">Heat shock protein Hsp20</fullName>
    </submittedName>
</protein>
<proteinExistence type="inferred from homology"/>
<evidence type="ECO:0000259" key="3">
    <source>
        <dbReference type="PROSITE" id="PS01031"/>
    </source>
</evidence>
<accession>A0A1G7U216</accession>
<name>A0A1G7U216_9PROT</name>
<dbReference type="PANTHER" id="PTHR11527">
    <property type="entry name" value="HEAT-SHOCK PROTEIN 20 FAMILY MEMBER"/>
    <property type="match status" value="1"/>
</dbReference>
<evidence type="ECO:0000256" key="1">
    <source>
        <dbReference type="PROSITE-ProRule" id="PRU00285"/>
    </source>
</evidence>
<evidence type="ECO:0000313" key="4">
    <source>
        <dbReference type="EMBL" id="SDG41642.1"/>
    </source>
</evidence>
<dbReference type="Pfam" id="PF00011">
    <property type="entry name" value="HSP20"/>
    <property type="match status" value="1"/>
</dbReference>
<keyword evidence="4" id="KW-0346">Stress response</keyword>
<organism evidence="4 5">
    <name type="scientific">Limimonas halophila</name>
    <dbReference type="NCBI Taxonomy" id="1082479"/>
    <lineage>
        <taxon>Bacteria</taxon>
        <taxon>Pseudomonadati</taxon>
        <taxon>Pseudomonadota</taxon>
        <taxon>Alphaproteobacteria</taxon>
        <taxon>Rhodospirillales</taxon>
        <taxon>Rhodovibrionaceae</taxon>
        <taxon>Limimonas</taxon>
    </lineage>
</organism>